<dbReference type="GO" id="GO:0000139">
    <property type="term" value="C:Golgi membrane"/>
    <property type="evidence" value="ECO:0007669"/>
    <property type="project" value="UniProtKB-SubCell"/>
</dbReference>
<evidence type="ECO:0000313" key="12">
    <source>
        <dbReference type="EMBL" id="CAF4950186.1"/>
    </source>
</evidence>
<comment type="caution">
    <text evidence="12">The sequence shown here is derived from an EMBL/GenBank/DDBJ whole genome shotgun (WGS) entry which is preliminary data.</text>
</comment>
<dbReference type="PANTHER" id="PTHR11043">
    <property type="entry name" value="ZETA-COAT PROTEIN"/>
    <property type="match status" value="1"/>
</dbReference>
<comment type="function">
    <text evidence="10">The coatomer is a cytosolic protein complex that binds to dilysine motifs and reversibly associates with Golgi non-clathrin-coated vesicles, which further mediate biosynthetic protein transport from the ER, via the Golgi up to the trans Golgi network. Coatomer complex is required for budding from Golgi membranes, and is essential for the retrograde Golgi-to-ER transport of dilysine-tagged proteins. The zeta subunit may be involved in regulating the coat assembly and, hence, the rate of biosynthetic protein transport due to its association-dissociation properties with the coatomer complex.</text>
</comment>
<evidence type="ECO:0000313" key="13">
    <source>
        <dbReference type="Proteomes" id="UP000663838"/>
    </source>
</evidence>
<evidence type="ECO:0000256" key="8">
    <source>
        <dbReference type="ARBA" id="ARBA00023329"/>
    </source>
</evidence>
<dbReference type="InterPro" id="IPR039652">
    <property type="entry name" value="Coatomer_zeta"/>
</dbReference>
<dbReference type="Gene3D" id="3.30.450.60">
    <property type="match status" value="1"/>
</dbReference>
<dbReference type="GO" id="GO:0006886">
    <property type="term" value="P:intracellular protein transport"/>
    <property type="evidence" value="ECO:0007669"/>
    <property type="project" value="TreeGrafter"/>
</dbReference>
<name>A0A821XYH5_9BILA</name>
<sequence length="57" mass="6662">RHLYDNLDLVMLTFDEICDDGIILETDPILITQRVRLHQDDIPLSDKTVSQVSNFEF</sequence>
<evidence type="ECO:0000256" key="9">
    <source>
        <dbReference type="ARBA" id="ARBA00029433"/>
    </source>
</evidence>
<feature type="non-terminal residue" evidence="12">
    <location>
        <position position="1"/>
    </location>
</feature>
<comment type="subcellular location">
    <subcellularLocation>
        <location evidence="11">Cytoplasm</location>
    </subcellularLocation>
    <subcellularLocation>
        <location evidence="11">Golgi apparatus membrane</location>
        <topology evidence="11">Peripheral membrane protein</topology>
        <orientation evidence="11">Cytoplasmic side</orientation>
    </subcellularLocation>
    <subcellularLocation>
        <location evidence="11">Cytoplasmic vesicle</location>
        <location evidence="11">COPI-coated vesicle membrane</location>
        <topology evidence="11">Peripheral membrane protein</topology>
        <orientation evidence="11">Cytoplasmic side</orientation>
    </subcellularLocation>
    <subcellularLocation>
        <location evidence="1">Cytoplasmic vesicle membrane</location>
    </subcellularLocation>
    <subcellularLocation>
        <location evidence="9">Endomembrane system</location>
        <topology evidence="9">Peripheral membrane protein</topology>
        <orientation evidence="9">Cytoplasmic side</orientation>
    </subcellularLocation>
    <subcellularLocation>
        <location evidence="2">Golgi apparatus</location>
    </subcellularLocation>
</comment>
<evidence type="ECO:0000256" key="7">
    <source>
        <dbReference type="ARBA" id="ARBA00023136"/>
    </source>
</evidence>
<dbReference type="Proteomes" id="UP000663838">
    <property type="component" value="Unassembled WGS sequence"/>
</dbReference>
<keyword evidence="7 11" id="KW-0472">Membrane</keyword>
<evidence type="ECO:0000256" key="3">
    <source>
        <dbReference type="ARBA" id="ARBA00006972"/>
    </source>
</evidence>
<evidence type="ECO:0000256" key="10">
    <source>
        <dbReference type="ARBA" id="ARBA00045555"/>
    </source>
</evidence>
<keyword evidence="5 11" id="KW-0653">Protein transport</keyword>
<proteinExistence type="inferred from homology"/>
<keyword evidence="4 11" id="KW-0813">Transport</keyword>
<accession>A0A821XYH5</accession>
<evidence type="ECO:0000256" key="5">
    <source>
        <dbReference type="ARBA" id="ARBA00022927"/>
    </source>
</evidence>
<keyword evidence="8 11" id="KW-0968">Cytoplasmic vesicle</keyword>
<dbReference type="AlphaFoldDB" id="A0A821XYH5"/>
<dbReference type="GO" id="GO:0030126">
    <property type="term" value="C:COPI vesicle coat"/>
    <property type="evidence" value="ECO:0007669"/>
    <property type="project" value="UniProtKB-UniRule"/>
</dbReference>
<evidence type="ECO:0000256" key="11">
    <source>
        <dbReference type="RuleBase" id="RU366053"/>
    </source>
</evidence>
<dbReference type="InterPro" id="IPR011012">
    <property type="entry name" value="Longin-like_dom_sf"/>
</dbReference>
<dbReference type="GO" id="GO:0006891">
    <property type="term" value="P:intra-Golgi vesicle-mediated transport"/>
    <property type="evidence" value="ECO:0007669"/>
    <property type="project" value="TreeGrafter"/>
</dbReference>
<keyword evidence="11" id="KW-0963">Cytoplasm</keyword>
<gene>
    <name evidence="12" type="ORF">TOA249_LOCUS33836</name>
</gene>
<keyword evidence="11" id="KW-0931">ER-Golgi transport</keyword>
<keyword evidence="6 11" id="KW-0333">Golgi apparatus</keyword>
<dbReference type="PANTHER" id="PTHR11043:SF0">
    <property type="entry name" value="COATOMER SUBUNIT ZETA"/>
    <property type="match status" value="1"/>
</dbReference>
<dbReference type="EMBL" id="CAJOBS010012918">
    <property type="protein sequence ID" value="CAF4950186.1"/>
    <property type="molecule type" value="Genomic_DNA"/>
</dbReference>
<evidence type="ECO:0000256" key="1">
    <source>
        <dbReference type="ARBA" id="ARBA00004156"/>
    </source>
</evidence>
<dbReference type="GO" id="GO:0006890">
    <property type="term" value="P:retrograde vesicle-mediated transport, Golgi to endoplasmic reticulum"/>
    <property type="evidence" value="ECO:0007669"/>
    <property type="project" value="UniProtKB-UniRule"/>
</dbReference>
<reference evidence="12" key="1">
    <citation type="submission" date="2021-02" db="EMBL/GenBank/DDBJ databases">
        <authorList>
            <person name="Nowell W R."/>
        </authorList>
    </citation>
    <scope>NUCLEOTIDE SEQUENCE</scope>
</reference>
<protein>
    <recommendedName>
        <fullName evidence="11">Coatomer subunit zeta</fullName>
    </recommendedName>
</protein>
<evidence type="ECO:0000256" key="6">
    <source>
        <dbReference type="ARBA" id="ARBA00023034"/>
    </source>
</evidence>
<comment type="similarity">
    <text evidence="3 11">Belongs to the adaptor complexes small subunit family.</text>
</comment>
<dbReference type="SUPFAM" id="SSF64356">
    <property type="entry name" value="SNARE-like"/>
    <property type="match status" value="1"/>
</dbReference>
<evidence type="ECO:0000256" key="4">
    <source>
        <dbReference type="ARBA" id="ARBA00022448"/>
    </source>
</evidence>
<comment type="subunit">
    <text evidence="11">Oligomeric complex that consists of at least the alpha, beta, beta', gamma, delta, epsilon and zeta subunits.</text>
</comment>
<organism evidence="12 13">
    <name type="scientific">Rotaria socialis</name>
    <dbReference type="NCBI Taxonomy" id="392032"/>
    <lineage>
        <taxon>Eukaryota</taxon>
        <taxon>Metazoa</taxon>
        <taxon>Spiralia</taxon>
        <taxon>Gnathifera</taxon>
        <taxon>Rotifera</taxon>
        <taxon>Eurotatoria</taxon>
        <taxon>Bdelloidea</taxon>
        <taxon>Philodinida</taxon>
        <taxon>Philodinidae</taxon>
        <taxon>Rotaria</taxon>
    </lineage>
</organism>
<evidence type="ECO:0000256" key="2">
    <source>
        <dbReference type="ARBA" id="ARBA00004555"/>
    </source>
</evidence>